<gene>
    <name evidence="2" type="ORF">HS088_TW11G00551</name>
</gene>
<dbReference type="SUPFAM" id="SSF81383">
    <property type="entry name" value="F-box domain"/>
    <property type="match status" value="1"/>
</dbReference>
<dbReference type="Pfam" id="PF07734">
    <property type="entry name" value="FBA_1"/>
    <property type="match status" value="1"/>
</dbReference>
<dbReference type="AlphaFoldDB" id="A0A7J7D297"/>
<sequence length="395" mass="45405">MTRLPLDLVTDILLRQPVKSLLRFKCVCKIWCSTIDGPDFVKLHLEGSLKNGSNLSLMFKSLHLYSIGFESLNTGVELDHHPLWDGFGCETEVVGSCNGLVLLENSPGKLALYNYSTRKYHQLPVEPIRMFERESDDPPYICYGFGYDSVNDDYKVVRMVLGSFWDSGEGLSSPDAEVGVYSLKSDSWRRVFSLLSLYRPFYHKYFHRWCGVLAGGALHWVSPRDPVNDRPNFIIGFDLRSEEFYRVSQPDYETYNFDLDLSVLGGCLSALCNYNSQCVDVWVMKEYGVKESWTKLFKVEQPRLQFLKALAYSEKGDQVLFLKNEEKLVWYDLQEKRTRRVRTACVLGSFSAQLCLGSLVPLSRSKGAEKLLDKKEKRNKNNRDDFLSEGFKLVL</sequence>
<dbReference type="PANTHER" id="PTHR31672">
    <property type="entry name" value="BNACNNG10540D PROTEIN"/>
    <property type="match status" value="1"/>
</dbReference>
<dbReference type="PANTHER" id="PTHR31672:SF13">
    <property type="entry name" value="F-BOX PROTEIN CPR30-LIKE"/>
    <property type="match status" value="1"/>
</dbReference>
<protein>
    <submittedName>
        <fullName evidence="2">Putative F-box and associated interaction domains-containing protein</fullName>
    </submittedName>
</protein>
<feature type="domain" description="F-box" evidence="1">
    <location>
        <begin position="1"/>
        <end position="43"/>
    </location>
</feature>
<dbReference type="EMBL" id="JAAARO010000011">
    <property type="protein sequence ID" value="KAF5740482.1"/>
    <property type="molecule type" value="Genomic_DNA"/>
</dbReference>
<dbReference type="Proteomes" id="UP000593562">
    <property type="component" value="Unassembled WGS sequence"/>
</dbReference>
<evidence type="ECO:0000313" key="3">
    <source>
        <dbReference type="Proteomes" id="UP000593562"/>
    </source>
</evidence>
<dbReference type="InterPro" id="IPR001810">
    <property type="entry name" value="F-box_dom"/>
</dbReference>
<accession>A0A7J7D297</accession>
<organism evidence="2 3">
    <name type="scientific">Tripterygium wilfordii</name>
    <name type="common">Thunder God vine</name>
    <dbReference type="NCBI Taxonomy" id="458696"/>
    <lineage>
        <taxon>Eukaryota</taxon>
        <taxon>Viridiplantae</taxon>
        <taxon>Streptophyta</taxon>
        <taxon>Embryophyta</taxon>
        <taxon>Tracheophyta</taxon>
        <taxon>Spermatophyta</taxon>
        <taxon>Magnoliopsida</taxon>
        <taxon>eudicotyledons</taxon>
        <taxon>Gunneridae</taxon>
        <taxon>Pentapetalae</taxon>
        <taxon>rosids</taxon>
        <taxon>fabids</taxon>
        <taxon>Celastrales</taxon>
        <taxon>Celastraceae</taxon>
        <taxon>Tripterygium</taxon>
    </lineage>
</organism>
<dbReference type="SMART" id="SM00256">
    <property type="entry name" value="FBOX"/>
    <property type="match status" value="1"/>
</dbReference>
<proteinExistence type="predicted"/>
<dbReference type="InterPro" id="IPR006527">
    <property type="entry name" value="F-box-assoc_dom_typ1"/>
</dbReference>
<dbReference type="InterPro" id="IPR050796">
    <property type="entry name" value="SCF_F-box_component"/>
</dbReference>
<name>A0A7J7D297_TRIWF</name>
<dbReference type="Gene3D" id="1.20.1280.50">
    <property type="match status" value="1"/>
</dbReference>
<dbReference type="NCBIfam" id="TIGR01640">
    <property type="entry name" value="F_box_assoc_1"/>
    <property type="match status" value="1"/>
</dbReference>
<dbReference type="OrthoDB" id="591557at2759"/>
<evidence type="ECO:0000313" key="2">
    <source>
        <dbReference type="EMBL" id="KAF5740482.1"/>
    </source>
</evidence>
<dbReference type="InterPro" id="IPR036047">
    <property type="entry name" value="F-box-like_dom_sf"/>
</dbReference>
<reference evidence="2 3" key="1">
    <citation type="journal article" date="2020" name="Nat. Commun.">
        <title>Genome of Tripterygium wilfordii and identification of cytochrome P450 involved in triptolide biosynthesis.</title>
        <authorList>
            <person name="Tu L."/>
            <person name="Su P."/>
            <person name="Zhang Z."/>
            <person name="Gao L."/>
            <person name="Wang J."/>
            <person name="Hu T."/>
            <person name="Zhou J."/>
            <person name="Zhang Y."/>
            <person name="Zhao Y."/>
            <person name="Liu Y."/>
            <person name="Song Y."/>
            <person name="Tong Y."/>
            <person name="Lu Y."/>
            <person name="Yang J."/>
            <person name="Xu C."/>
            <person name="Jia M."/>
            <person name="Peters R.J."/>
            <person name="Huang L."/>
            <person name="Gao W."/>
        </authorList>
    </citation>
    <scope>NUCLEOTIDE SEQUENCE [LARGE SCALE GENOMIC DNA]</scope>
    <source>
        <strain evidence="3">cv. XIE 37</strain>
        <tissue evidence="2">Leaf</tissue>
    </source>
</reference>
<dbReference type="FunCoup" id="A0A7J7D297">
    <property type="interactions" value="1956"/>
</dbReference>
<dbReference type="Pfam" id="PF00646">
    <property type="entry name" value="F-box"/>
    <property type="match status" value="1"/>
</dbReference>
<dbReference type="PROSITE" id="PS50181">
    <property type="entry name" value="FBOX"/>
    <property type="match status" value="1"/>
</dbReference>
<evidence type="ECO:0000259" key="1">
    <source>
        <dbReference type="PROSITE" id="PS50181"/>
    </source>
</evidence>
<dbReference type="InParanoid" id="A0A7J7D297"/>
<dbReference type="InterPro" id="IPR017451">
    <property type="entry name" value="F-box-assoc_interact_dom"/>
</dbReference>
<dbReference type="CDD" id="cd22157">
    <property type="entry name" value="F-box_AtFBW1-like"/>
    <property type="match status" value="1"/>
</dbReference>
<comment type="caution">
    <text evidence="2">The sequence shown here is derived from an EMBL/GenBank/DDBJ whole genome shotgun (WGS) entry which is preliminary data.</text>
</comment>
<keyword evidence="3" id="KW-1185">Reference proteome</keyword>